<protein>
    <submittedName>
        <fullName evidence="1">Uncharacterized protein</fullName>
    </submittedName>
</protein>
<dbReference type="EMBL" id="JBIGHZ010000003">
    <property type="protein sequence ID" value="MFG6448377.1"/>
    <property type="molecule type" value="Genomic_DNA"/>
</dbReference>
<name>A0ABW7FVM5_9BURK</name>
<sequence>MTALARFDALLQRRQRQLNDADLSLGSHTPYQLISPEGEVLAQSAQALSHEAVLRCAYGLEADDWIGALAEDSATRTARSAWRLALIRADRHGQARLGCGPQWLSLPLRRAAGEPAAGLRKALLQQAVAELWAKGWRLQRG</sequence>
<comment type="caution">
    <text evidence="1">The sequence shown here is derived from an EMBL/GenBank/DDBJ whole genome shotgun (WGS) entry which is preliminary data.</text>
</comment>
<evidence type="ECO:0000313" key="2">
    <source>
        <dbReference type="Proteomes" id="UP001606099"/>
    </source>
</evidence>
<keyword evidence="2" id="KW-1185">Reference proteome</keyword>
<evidence type="ECO:0000313" key="1">
    <source>
        <dbReference type="EMBL" id="MFG6448377.1"/>
    </source>
</evidence>
<organism evidence="1 2">
    <name type="scientific">Roseateles rivi</name>
    <dbReference type="NCBI Taxonomy" id="3299028"/>
    <lineage>
        <taxon>Bacteria</taxon>
        <taxon>Pseudomonadati</taxon>
        <taxon>Pseudomonadota</taxon>
        <taxon>Betaproteobacteria</taxon>
        <taxon>Burkholderiales</taxon>
        <taxon>Sphaerotilaceae</taxon>
        <taxon>Roseateles</taxon>
    </lineage>
</organism>
<dbReference type="Proteomes" id="UP001606099">
    <property type="component" value="Unassembled WGS sequence"/>
</dbReference>
<reference evidence="1 2" key="1">
    <citation type="submission" date="2024-08" db="EMBL/GenBank/DDBJ databases">
        <authorList>
            <person name="Lu H."/>
        </authorList>
    </citation>
    <scope>NUCLEOTIDE SEQUENCE [LARGE SCALE GENOMIC DNA]</scope>
    <source>
        <strain evidence="1 2">BYS180W</strain>
    </source>
</reference>
<dbReference type="RefSeq" id="WP_394460545.1">
    <property type="nucleotide sequence ID" value="NZ_JBIGHZ010000003.1"/>
</dbReference>
<accession>A0ABW7FVM5</accession>
<proteinExistence type="predicted"/>
<gene>
    <name evidence="1" type="ORF">ACG0Z6_08980</name>
</gene>